<feature type="region of interest" description="Disordered" evidence="1">
    <location>
        <begin position="49"/>
        <end position="69"/>
    </location>
</feature>
<evidence type="ECO:0000256" key="1">
    <source>
        <dbReference type="SAM" id="MobiDB-lite"/>
    </source>
</evidence>
<name>A0A917XWY9_9ACTN</name>
<evidence type="ECO:0000313" key="3">
    <source>
        <dbReference type="Proteomes" id="UP000600365"/>
    </source>
</evidence>
<comment type="caution">
    <text evidence="2">The sequence shown here is derived from an EMBL/GenBank/DDBJ whole genome shotgun (WGS) entry which is preliminary data.</text>
</comment>
<organism evidence="2 3">
    <name type="scientific">Streptomyces albiflavescens</name>
    <dbReference type="NCBI Taxonomy" id="1623582"/>
    <lineage>
        <taxon>Bacteria</taxon>
        <taxon>Bacillati</taxon>
        <taxon>Actinomycetota</taxon>
        <taxon>Actinomycetes</taxon>
        <taxon>Kitasatosporales</taxon>
        <taxon>Streptomycetaceae</taxon>
        <taxon>Streptomyces</taxon>
    </lineage>
</organism>
<accession>A0A917XWY9</accession>
<gene>
    <name evidence="2" type="ORF">GCM10011579_015230</name>
</gene>
<dbReference type="EMBL" id="BMMM01000002">
    <property type="protein sequence ID" value="GGN55279.1"/>
    <property type="molecule type" value="Genomic_DNA"/>
</dbReference>
<dbReference type="Proteomes" id="UP000600365">
    <property type="component" value="Unassembled WGS sequence"/>
</dbReference>
<protein>
    <submittedName>
        <fullName evidence="2">Uncharacterized protein</fullName>
    </submittedName>
</protein>
<keyword evidence="3" id="KW-1185">Reference proteome</keyword>
<evidence type="ECO:0000313" key="2">
    <source>
        <dbReference type="EMBL" id="GGN55279.1"/>
    </source>
</evidence>
<dbReference type="AlphaFoldDB" id="A0A917XWY9"/>
<reference evidence="2 3" key="1">
    <citation type="journal article" date="2014" name="Int. J. Syst. Evol. Microbiol.">
        <title>Complete genome sequence of Corynebacterium casei LMG S-19264T (=DSM 44701T), isolated from a smear-ripened cheese.</title>
        <authorList>
            <consortium name="US DOE Joint Genome Institute (JGI-PGF)"/>
            <person name="Walter F."/>
            <person name="Albersmeier A."/>
            <person name="Kalinowski J."/>
            <person name="Ruckert C."/>
        </authorList>
    </citation>
    <scope>NUCLEOTIDE SEQUENCE [LARGE SCALE GENOMIC DNA]</scope>
    <source>
        <strain evidence="2 3">CGMCC 4.7111</strain>
    </source>
</reference>
<sequence>MGGVTDDGKTREVVRHRPVCVPAARPLTAAKVSKRAGCDRCDRGGPGHRLRHLRRMVGGSNPPKVCGGLTKRRAQRPSLFRLVLVNRRERGHSMVLDPNFCLDVPEGFDDSDAETGVHPMARKLFVATTAAEAFKKAHEWVRDQKIRLSDVSWDFFHDEDEPYCLSIYFTFELDPEDT</sequence>
<proteinExistence type="predicted"/>